<accession>A0A6M1LBD8</accession>
<reference evidence="1 2" key="1">
    <citation type="submission" date="2020-02" db="EMBL/GenBank/DDBJ databases">
        <title>Draft Genome Sequence of Verrucosispora sp. Strain CWR15, Isolated from Gulf of Mexico Sponge.</title>
        <authorList>
            <person name="Kennedy S.J."/>
            <person name="Cella E."/>
            <person name="Azarian T."/>
            <person name="Baker B.J."/>
            <person name="Shaw L.N."/>
        </authorList>
    </citation>
    <scope>NUCLEOTIDE SEQUENCE [LARGE SCALE GENOMIC DNA]</scope>
    <source>
        <strain evidence="1 2">CWR15</strain>
    </source>
</reference>
<evidence type="ECO:0000313" key="2">
    <source>
        <dbReference type="Proteomes" id="UP000478148"/>
    </source>
</evidence>
<proteinExistence type="predicted"/>
<dbReference type="InterPro" id="IPR011990">
    <property type="entry name" value="TPR-like_helical_dom_sf"/>
</dbReference>
<sequence>MILAMPAPLPPPVFDAAAAYPQVAGARGALAAGDWPALRALVDAQDAHGRTVLVGEVGDTPDAEPLLRKALAEQPDDPVAAAMLGAHLIHAGWRIRTASRAQDVSRAQFARFFDHLRRAEQILIEATARHPQDAAAWTQRVTSARGLQLGQAEARRRYDRLAAAHPHHLPAQGSLLQQLCPKWSGSWEKAYDFARECTDAAPAGAPNAVLVVEVHLEQAFDHGTLSAARAFLRGQQVRAAIHDAAQRSIWHPEFRHGWDWVQVRSTFALAFCLMQEWTPAAQQFAALGHLGDESMFGYFGDAVAQFQRFRDKAYAKGGRP</sequence>
<organism evidence="1 2">
    <name type="scientific">Verrucosispora sioxanthis</name>
    <dbReference type="NCBI Taxonomy" id="2499994"/>
    <lineage>
        <taxon>Bacteria</taxon>
        <taxon>Bacillati</taxon>
        <taxon>Actinomycetota</taxon>
        <taxon>Actinomycetes</taxon>
        <taxon>Micromonosporales</taxon>
        <taxon>Micromonosporaceae</taxon>
        <taxon>Micromonospora</taxon>
    </lineage>
</organism>
<dbReference type="AlphaFoldDB" id="A0A6M1LBD8"/>
<dbReference type="EMBL" id="SAIY01000010">
    <property type="protein sequence ID" value="NGM15633.1"/>
    <property type="molecule type" value="Genomic_DNA"/>
</dbReference>
<dbReference type="Proteomes" id="UP000478148">
    <property type="component" value="Unassembled WGS sequence"/>
</dbReference>
<gene>
    <name evidence="1" type="ORF">ENC19_24845</name>
</gene>
<keyword evidence="2" id="KW-1185">Reference proteome</keyword>
<dbReference type="Gene3D" id="1.25.40.10">
    <property type="entry name" value="Tetratricopeptide repeat domain"/>
    <property type="match status" value="1"/>
</dbReference>
<protein>
    <recommendedName>
        <fullName evidence="3">DUF4034 domain-containing protein</fullName>
    </recommendedName>
</protein>
<evidence type="ECO:0000313" key="1">
    <source>
        <dbReference type="EMBL" id="NGM15633.1"/>
    </source>
</evidence>
<evidence type="ECO:0008006" key="3">
    <source>
        <dbReference type="Google" id="ProtNLM"/>
    </source>
</evidence>
<comment type="caution">
    <text evidence="1">The sequence shown here is derived from an EMBL/GenBank/DDBJ whole genome shotgun (WGS) entry which is preliminary data.</text>
</comment>
<name>A0A6M1LBD8_9ACTN</name>
<dbReference type="SUPFAM" id="SSF48452">
    <property type="entry name" value="TPR-like"/>
    <property type="match status" value="1"/>
</dbReference>